<dbReference type="InterPro" id="IPR045296">
    <property type="entry name" value="Complex1_LYR_ETFRF1_LYRM5"/>
</dbReference>
<dbReference type="InterPro" id="IPR052000">
    <property type="entry name" value="ETFRF1"/>
</dbReference>
<dbReference type="Pfam" id="PF13639">
    <property type="entry name" value="zf-RING_2"/>
    <property type="match status" value="1"/>
</dbReference>
<dbReference type="CDD" id="cd20265">
    <property type="entry name" value="Complex1_LYR_ETFRF1_LYRM5"/>
    <property type="match status" value="1"/>
</dbReference>
<dbReference type="GO" id="GO:0005739">
    <property type="term" value="C:mitochondrion"/>
    <property type="evidence" value="ECO:0007669"/>
    <property type="project" value="TreeGrafter"/>
</dbReference>
<evidence type="ECO:0000259" key="3">
    <source>
        <dbReference type="PROSITE" id="PS50089"/>
    </source>
</evidence>
<comment type="similarity">
    <text evidence="1">Belongs to the complex I LYR family.</text>
</comment>
<dbReference type="AlphaFoldDB" id="A0A8J5IZ18"/>
<dbReference type="PROSITE" id="PS50089">
    <property type="entry name" value="ZF_RING_2"/>
    <property type="match status" value="1"/>
</dbReference>
<evidence type="ECO:0000256" key="2">
    <source>
        <dbReference type="PROSITE-ProRule" id="PRU00175"/>
    </source>
</evidence>
<sequence>MEPKVRDLYKRFLLVGRDYPLGLGHVREKVKVAFFQNRDLTDPVAIKKAIKRGRWMVREMVGVIQLKKYRTLNSRYTPEDLREKLRDIENRRVLAEIEQQHEGDDVHPSLCHLPEKKRCFGRLTFKTVTFMVFISLEDVVGPSASATNCSMKHSVQCELPKPTTQVVVTPGSPAKQENTPIARAGLFNQRASSSLVYSVLYVSDSVMRQKWVLSKTSADHALLRKSIRRVGSGCKDPACCGHLQRIIKTSPSISTRRLWGSTTQYDQCSAFQTFVNDLVLAVLGRDTQCETMQQTRYVLEEFLDIAHQRANAIDRVLLHENPVTSPAAAPLEPCPAGQDCGDASDDSSECPICCGDLADDITLRLPCGHNYHAGCVRVWLNLQHTCPVCRLQLHEGVISY</sequence>
<keyword evidence="2" id="KW-0862">Zinc</keyword>
<dbReference type="EMBL" id="JAENGY010000315">
    <property type="protein sequence ID" value="KAG6966106.1"/>
    <property type="molecule type" value="Genomic_DNA"/>
</dbReference>
<feature type="domain" description="RING-type" evidence="3">
    <location>
        <begin position="350"/>
        <end position="390"/>
    </location>
</feature>
<accession>A0A8J5IZ18</accession>
<dbReference type="SMART" id="SM00184">
    <property type="entry name" value="RING"/>
    <property type="match status" value="1"/>
</dbReference>
<dbReference type="Proteomes" id="UP000709295">
    <property type="component" value="Unassembled WGS sequence"/>
</dbReference>
<keyword evidence="2" id="KW-0863">Zinc-finger</keyword>
<protein>
    <recommendedName>
        <fullName evidence="3">RING-type domain-containing protein</fullName>
    </recommendedName>
</protein>
<reference evidence="4" key="1">
    <citation type="submission" date="2021-01" db="EMBL/GenBank/DDBJ databases">
        <title>Phytophthora aleatoria, a newly-described species from Pinus radiata is distinct from Phytophthora cactorum isolates based on comparative genomics.</title>
        <authorList>
            <person name="Mcdougal R."/>
            <person name="Panda P."/>
            <person name="Williams N."/>
            <person name="Studholme D.J."/>
        </authorList>
    </citation>
    <scope>NUCLEOTIDE SEQUENCE</scope>
    <source>
        <strain evidence="4">NZFS 4037</strain>
    </source>
</reference>
<name>A0A8J5IZ18_9STRA</name>
<dbReference type="PANTHER" id="PTHR21024:SF0">
    <property type="entry name" value="ELECTRON TRANSFER FLAVOPROTEIN REGULATORY FACTOR 1"/>
    <property type="match status" value="1"/>
</dbReference>
<dbReference type="GO" id="GO:0090324">
    <property type="term" value="P:negative regulation of oxidative phosphorylation"/>
    <property type="evidence" value="ECO:0007669"/>
    <property type="project" value="InterPro"/>
</dbReference>
<gene>
    <name evidence="4" type="ORF">JG688_00006932</name>
</gene>
<dbReference type="GO" id="GO:0008270">
    <property type="term" value="F:zinc ion binding"/>
    <property type="evidence" value="ECO:0007669"/>
    <property type="project" value="UniProtKB-KW"/>
</dbReference>
<comment type="caution">
    <text evidence="4">The sequence shown here is derived from an EMBL/GenBank/DDBJ whole genome shotgun (WGS) entry which is preliminary data.</text>
</comment>
<evidence type="ECO:0000256" key="1">
    <source>
        <dbReference type="ARBA" id="ARBA00009508"/>
    </source>
</evidence>
<keyword evidence="2" id="KW-0479">Metal-binding</keyword>
<evidence type="ECO:0000313" key="4">
    <source>
        <dbReference type="EMBL" id="KAG6966106.1"/>
    </source>
</evidence>
<proteinExistence type="inferred from homology"/>
<organism evidence="4 5">
    <name type="scientific">Phytophthora aleatoria</name>
    <dbReference type="NCBI Taxonomy" id="2496075"/>
    <lineage>
        <taxon>Eukaryota</taxon>
        <taxon>Sar</taxon>
        <taxon>Stramenopiles</taxon>
        <taxon>Oomycota</taxon>
        <taxon>Peronosporomycetes</taxon>
        <taxon>Peronosporales</taxon>
        <taxon>Peronosporaceae</taxon>
        <taxon>Phytophthora</taxon>
    </lineage>
</organism>
<dbReference type="GO" id="GO:0022904">
    <property type="term" value="P:respiratory electron transport chain"/>
    <property type="evidence" value="ECO:0007669"/>
    <property type="project" value="TreeGrafter"/>
</dbReference>
<keyword evidence="5" id="KW-1185">Reference proteome</keyword>
<dbReference type="Pfam" id="PF05347">
    <property type="entry name" value="Complex1_LYR"/>
    <property type="match status" value="1"/>
</dbReference>
<dbReference type="PANTHER" id="PTHR21024">
    <property type="entry name" value="GROWTH HORMONE-INDUCIBLE SOLUBLE PROTEIN-RELATED"/>
    <property type="match status" value="1"/>
</dbReference>
<dbReference type="InterPro" id="IPR001841">
    <property type="entry name" value="Znf_RING"/>
</dbReference>
<dbReference type="InterPro" id="IPR008011">
    <property type="entry name" value="Complex1_LYR_dom"/>
</dbReference>
<evidence type="ECO:0000313" key="5">
    <source>
        <dbReference type="Proteomes" id="UP000709295"/>
    </source>
</evidence>